<keyword evidence="2" id="KW-1185">Reference proteome</keyword>
<name>A0ACC2PYU7_9HYME</name>
<comment type="caution">
    <text evidence="1">The sequence shown here is derived from an EMBL/GenBank/DDBJ whole genome shotgun (WGS) entry which is preliminary data.</text>
</comment>
<reference evidence="1" key="1">
    <citation type="submission" date="2023-04" db="EMBL/GenBank/DDBJ databases">
        <title>A chromosome-level genome assembly of the parasitoid wasp Eretmocerus hayati.</title>
        <authorList>
            <person name="Zhong Y."/>
            <person name="Liu S."/>
            <person name="Liu Y."/>
        </authorList>
    </citation>
    <scope>NUCLEOTIDE SEQUENCE</scope>
    <source>
        <strain evidence="1">ZJU_SS_LIU_2023</strain>
    </source>
</reference>
<protein>
    <submittedName>
        <fullName evidence="1">Uncharacterized protein</fullName>
    </submittedName>
</protein>
<sequence length="229" mass="26193">MSRIPLLLGGLASLALAIFLVYRRTDKQPTRTTPKGSLDRDLRDLLSIIPIRELRAVIRECAKSDKQIADTIAFFTDQCRFIIPELSRITHVRLFIFILEELGLDIDSWLYTIQNFWKSLPKYEGDHNCCVATGCGGLTGMISRMVRLLPRAELHTMMCKKARGESKSFETLMLALRSQEFHDLCNEVQKSVVLQRHFHWARESGIEATFALELLGDLYAYLTLEVARS</sequence>
<proteinExistence type="predicted"/>
<accession>A0ACC2PYU7</accession>
<evidence type="ECO:0000313" key="1">
    <source>
        <dbReference type="EMBL" id="KAJ8687926.1"/>
    </source>
</evidence>
<dbReference type="Proteomes" id="UP001239111">
    <property type="component" value="Chromosome 1"/>
</dbReference>
<gene>
    <name evidence="1" type="ORF">QAD02_023721</name>
</gene>
<evidence type="ECO:0000313" key="2">
    <source>
        <dbReference type="Proteomes" id="UP001239111"/>
    </source>
</evidence>
<organism evidence="1 2">
    <name type="scientific">Eretmocerus hayati</name>
    <dbReference type="NCBI Taxonomy" id="131215"/>
    <lineage>
        <taxon>Eukaryota</taxon>
        <taxon>Metazoa</taxon>
        <taxon>Ecdysozoa</taxon>
        <taxon>Arthropoda</taxon>
        <taxon>Hexapoda</taxon>
        <taxon>Insecta</taxon>
        <taxon>Pterygota</taxon>
        <taxon>Neoptera</taxon>
        <taxon>Endopterygota</taxon>
        <taxon>Hymenoptera</taxon>
        <taxon>Apocrita</taxon>
        <taxon>Proctotrupomorpha</taxon>
        <taxon>Chalcidoidea</taxon>
        <taxon>Aphelinidae</taxon>
        <taxon>Aphelininae</taxon>
        <taxon>Eretmocerus</taxon>
    </lineage>
</organism>
<dbReference type="EMBL" id="CM056741">
    <property type="protein sequence ID" value="KAJ8687926.1"/>
    <property type="molecule type" value="Genomic_DNA"/>
</dbReference>